<dbReference type="AlphaFoldDB" id="A0A915K2L0"/>
<dbReference type="WBParaSite" id="nRc.2.0.1.t33038-RA">
    <property type="protein sequence ID" value="nRc.2.0.1.t33038-RA"/>
    <property type="gene ID" value="nRc.2.0.1.g33038"/>
</dbReference>
<reference evidence="2" key="1">
    <citation type="submission" date="2022-11" db="UniProtKB">
        <authorList>
            <consortium name="WormBaseParasite"/>
        </authorList>
    </citation>
    <scope>IDENTIFICATION</scope>
</reference>
<organism evidence="1 2">
    <name type="scientific">Romanomermis culicivorax</name>
    <name type="common">Nematode worm</name>
    <dbReference type="NCBI Taxonomy" id="13658"/>
    <lineage>
        <taxon>Eukaryota</taxon>
        <taxon>Metazoa</taxon>
        <taxon>Ecdysozoa</taxon>
        <taxon>Nematoda</taxon>
        <taxon>Enoplea</taxon>
        <taxon>Dorylaimia</taxon>
        <taxon>Mermithida</taxon>
        <taxon>Mermithoidea</taxon>
        <taxon>Mermithidae</taxon>
        <taxon>Romanomermis</taxon>
    </lineage>
</organism>
<name>A0A915K2L0_ROMCU</name>
<evidence type="ECO:0000313" key="1">
    <source>
        <dbReference type="Proteomes" id="UP000887565"/>
    </source>
</evidence>
<dbReference type="Proteomes" id="UP000887565">
    <property type="component" value="Unplaced"/>
</dbReference>
<proteinExistence type="predicted"/>
<protein>
    <submittedName>
        <fullName evidence="2">Uncharacterized protein</fullName>
    </submittedName>
</protein>
<keyword evidence="1" id="KW-1185">Reference proteome</keyword>
<sequence length="84" mass="9406">MLEVGSYIARHRANICWPSSLPGAVLTDNLQAPDAKSATLQPESKKHKLVVWITRVVMFSKIDKHISTLYFAVDSTVLNINKLQ</sequence>
<evidence type="ECO:0000313" key="2">
    <source>
        <dbReference type="WBParaSite" id="nRc.2.0.1.t33038-RA"/>
    </source>
</evidence>
<accession>A0A915K2L0</accession>